<reference evidence="1 2" key="1">
    <citation type="journal article" date="2011" name="Mol. Biol. Evol.">
        <title>Phylogenomic evidence for the presence of a flagellum and cbb3 oxidase in the free-living mitochondrial ancestor.</title>
        <authorList>
            <person name="Sassera D."/>
            <person name="Lo N."/>
            <person name="Epis S."/>
            <person name="D'Auria G."/>
            <person name="Montagna M."/>
            <person name="Comandatore F."/>
            <person name="Horner D."/>
            <person name="Pereto J."/>
            <person name="Luciano A.M."/>
            <person name="Franciosi F."/>
            <person name="Ferri E."/>
            <person name="Crotti E."/>
            <person name="Bazzocchi C."/>
            <person name="Daffonchio D."/>
            <person name="Sacchi L."/>
            <person name="Moya A."/>
            <person name="Latorre A."/>
            <person name="Bandi C."/>
        </authorList>
    </citation>
    <scope>NUCLEOTIDE SEQUENCE [LARGE SCALE GENOMIC DNA]</scope>
    <source>
        <strain evidence="1 2">IricVA</strain>
    </source>
</reference>
<evidence type="ECO:0000313" key="2">
    <source>
        <dbReference type="Proteomes" id="UP000006639"/>
    </source>
</evidence>
<dbReference type="EMBL" id="CP002130">
    <property type="protein sequence ID" value="AEI88766.1"/>
    <property type="molecule type" value="Genomic_DNA"/>
</dbReference>
<gene>
    <name evidence="1" type="ordered locus">midi_00459</name>
</gene>
<dbReference type="Proteomes" id="UP000006639">
    <property type="component" value="Chromosome"/>
</dbReference>
<dbReference type="AlphaFoldDB" id="F7XVR7"/>
<protein>
    <submittedName>
        <fullName evidence="1">Uncharacterized protein</fullName>
    </submittedName>
</protein>
<sequence length="51" mass="5722">MYFNLQFLDSGIPLACSFAHRGAGGYENIVSSLLKETLSLNLTKNNIWLFL</sequence>
<accession>F7XVR7</accession>
<proteinExistence type="predicted"/>
<organism evidence="1 2">
    <name type="scientific">Midichloria mitochondrii (strain IricVA)</name>
    <dbReference type="NCBI Taxonomy" id="696127"/>
    <lineage>
        <taxon>Bacteria</taxon>
        <taxon>Pseudomonadati</taxon>
        <taxon>Pseudomonadota</taxon>
        <taxon>Alphaproteobacteria</taxon>
        <taxon>Rickettsiales</taxon>
        <taxon>Candidatus Midichloriaceae</taxon>
        <taxon>Candidatus Midichloria</taxon>
    </lineage>
</organism>
<evidence type="ECO:0000313" key="1">
    <source>
        <dbReference type="EMBL" id="AEI88766.1"/>
    </source>
</evidence>
<dbReference type="KEGG" id="mmn:midi_00459"/>
<dbReference type="HOGENOM" id="CLU_3100958_0_0_5"/>
<keyword evidence="2" id="KW-1185">Reference proteome</keyword>
<name>F7XVR7_MIDMI</name>